<dbReference type="GO" id="GO:0005829">
    <property type="term" value="C:cytosol"/>
    <property type="evidence" value="ECO:0007669"/>
    <property type="project" value="TreeGrafter"/>
</dbReference>
<dbReference type="InterPro" id="IPR050807">
    <property type="entry name" value="TransReg_Diox_bact_type"/>
</dbReference>
<dbReference type="AlphaFoldDB" id="A0A7D4UE10"/>
<name>A0A7D4UE10_9SPHI</name>
<dbReference type="SMART" id="SM00530">
    <property type="entry name" value="HTH_XRE"/>
    <property type="match status" value="1"/>
</dbReference>
<dbReference type="KEGG" id="mmab:HQ865_01550"/>
<dbReference type="GO" id="GO:0003677">
    <property type="term" value="F:DNA binding"/>
    <property type="evidence" value="ECO:0007669"/>
    <property type="project" value="UniProtKB-KW"/>
</dbReference>
<accession>A0A7D4UE10</accession>
<keyword evidence="1" id="KW-0238">DNA-binding</keyword>
<dbReference type="PROSITE" id="PS50943">
    <property type="entry name" value="HTH_CROC1"/>
    <property type="match status" value="1"/>
</dbReference>
<proteinExistence type="predicted"/>
<evidence type="ECO:0000259" key="2">
    <source>
        <dbReference type="PROSITE" id="PS50943"/>
    </source>
</evidence>
<evidence type="ECO:0000313" key="3">
    <source>
        <dbReference type="EMBL" id="QKJ33038.1"/>
    </source>
</evidence>
<dbReference type="InterPro" id="IPR001387">
    <property type="entry name" value="Cro/C1-type_HTH"/>
</dbReference>
<organism evidence="3 4">
    <name type="scientific">Mucilaginibacter mali</name>
    <dbReference type="NCBI Taxonomy" id="2740462"/>
    <lineage>
        <taxon>Bacteria</taxon>
        <taxon>Pseudomonadati</taxon>
        <taxon>Bacteroidota</taxon>
        <taxon>Sphingobacteriia</taxon>
        <taxon>Sphingobacteriales</taxon>
        <taxon>Sphingobacteriaceae</taxon>
        <taxon>Mucilaginibacter</taxon>
    </lineage>
</organism>
<dbReference type="CDD" id="cd00093">
    <property type="entry name" value="HTH_XRE"/>
    <property type="match status" value="1"/>
</dbReference>
<dbReference type="PANTHER" id="PTHR46797">
    <property type="entry name" value="HTH-TYPE TRANSCRIPTIONAL REGULATOR"/>
    <property type="match status" value="1"/>
</dbReference>
<dbReference type="Proteomes" id="UP000505355">
    <property type="component" value="Chromosome"/>
</dbReference>
<dbReference type="InterPro" id="IPR010982">
    <property type="entry name" value="Lambda_DNA-bd_dom_sf"/>
</dbReference>
<keyword evidence="4" id="KW-1185">Reference proteome</keyword>
<dbReference type="EMBL" id="CP054139">
    <property type="protein sequence ID" value="QKJ33038.1"/>
    <property type="molecule type" value="Genomic_DNA"/>
</dbReference>
<dbReference type="GO" id="GO:0003700">
    <property type="term" value="F:DNA-binding transcription factor activity"/>
    <property type="evidence" value="ECO:0007669"/>
    <property type="project" value="TreeGrafter"/>
</dbReference>
<evidence type="ECO:0000313" key="4">
    <source>
        <dbReference type="Proteomes" id="UP000505355"/>
    </source>
</evidence>
<feature type="domain" description="HTH cro/C1-type" evidence="2">
    <location>
        <begin position="8"/>
        <end position="63"/>
    </location>
</feature>
<dbReference type="Gene3D" id="1.10.260.40">
    <property type="entry name" value="lambda repressor-like DNA-binding domains"/>
    <property type="match status" value="1"/>
</dbReference>
<protein>
    <submittedName>
        <fullName evidence="3">Helix-turn-helix transcriptional regulator</fullName>
    </submittedName>
</protein>
<dbReference type="SUPFAM" id="SSF47413">
    <property type="entry name" value="lambda repressor-like DNA-binding domains"/>
    <property type="match status" value="1"/>
</dbReference>
<gene>
    <name evidence="3" type="ORF">HQ865_01550</name>
</gene>
<dbReference type="PANTHER" id="PTHR46797:SF1">
    <property type="entry name" value="METHYLPHOSPHONATE SYNTHASE"/>
    <property type="match status" value="1"/>
</dbReference>
<dbReference type="Pfam" id="PF01381">
    <property type="entry name" value="HTH_3"/>
    <property type="match status" value="1"/>
</dbReference>
<reference evidence="3 4" key="1">
    <citation type="submission" date="2020-05" db="EMBL/GenBank/DDBJ databases">
        <title>Mucilaginibacter mali sp. nov.</title>
        <authorList>
            <person name="Kim H.S."/>
            <person name="Lee K.C."/>
            <person name="Suh M.K."/>
            <person name="Kim J.-S."/>
            <person name="Han K.-I."/>
            <person name="Eom M.K."/>
            <person name="Shin Y.K."/>
            <person name="Lee J.-S."/>
        </authorList>
    </citation>
    <scope>NUCLEOTIDE SEQUENCE [LARGE SCALE GENOMIC DNA]</scope>
    <source>
        <strain evidence="3 4">G2-14</strain>
    </source>
</reference>
<evidence type="ECO:0000256" key="1">
    <source>
        <dbReference type="ARBA" id="ARBA00023125"/>
    </source>
</evidence>
<sequence>MVDIGKSIRQRRKQLKITQPYLAELAEISVNTIYKIERNEANPTLTVINKIAEVLGLELKLEVKKTD</sequence>